<dbReference type="InterPro" id="IPR002502">
    <property type="entry name" value="Amidase_domain"/>
</dbReference>
<name>U4KHF1_9VIBR</name>
<dbReference type="InterPro" id="IPR036365">
    <property type="entry name" value="PGBD-like_sf"/>
</dbReference>
<sequence length="305" mass="33571">MSWSYGDAIVFNKPNRNVHSVFLHCSASDRSQHDSIAVIDKWHKKRGFSEIGYHYFISKNGDIHIGRNIEKIPAAQKGHNTGSIAICLHGLKKENFTEKQFTSVRALCMAIDSAYGSKTIKFRGHCEVSSKSCPVFDYKSVLKLDTNRYIDTSKSNTQSITKGIVAAAKNVLDLFSSGEKVKELQRFLNEAGYPTKVDGVYGQSTKANVEIYQRSNGLYVDGIAGPKTLLAMGTLKLGCKGSAVKLLQRQLTVKGYKCSDDGKFGLKTEKNVKGFQKAKRLGVDGIVGKTTKRKLFGTVASQKLA</sequence>
<dbReference type="eggNOG" id="COG3023">
    <property type="taxonomic scope" value="Bacteria"/>
</dbReference>
<dbReference type="STRING" id="28173.VIBNI_B1446"/>
<dbReference type="InterPro" id="IPR002477">
    <property type="entry name" value="Peptidoglycan-bd-like"/>
</dbReference>
<evidence type="ECO:0000313" key="3">
    <source>
        <dbReference type="EMBL" id="CCO61199.1"/>
    </source>
</evidence>
<dbReference type="SUPFAM" id="SSF55846">
    <property type="entry name" value="N-acetylmuramoyl-L-alanine amidase-like"/>
    <property type="match status" value="1"/>
</dbReference>
<accession>U4KHF1</accession>
<dbReference type="Pfam" id="PF01510">
    <property type="entry name" value="Amidase_2"/>
    <property type="match status" value="1"/>
</dbReference>
<evidence type="ECO:0000259" key="1">
    <source>
        <dbReference type="Pfam" id="PF01471"/>
    </source>
</evidence>
<dbReference type="InterPro" id="IPR036505">
    <property type="entry name" value="Amidase/PGRP_sf"/>
</dbReference>
<evidence type="ECO:0000259" key="2">
    <source>
        <dbReference type="Pfam" id="PF01510"/>
    </source>
</evidence>
<evidence type="ECO:0000313" key="4">
    <source>
        <dbReference type="Proteomes" id="UP000016895"/>
    </source>
</evidence>
<dbReference type="InterPro" id="IPR036366">
    <property type="entry name" value="PGBDSf"/>
</dbReference>
<dbReference type="AlphaFoldDB" id="U4KHF1"/>
<dbReference type="RefSeq" id="WP_022561666.1">
    <property type="nucleotide sequence ID" value="NC_022543.1"/>
</dbReference>
<dbReference type="Pfam" id="PF01471">
    <property type="entry name" value="PG_binding_1"/>
    <property type="match status" value="2"/>
</dbReference>
<dbReference type="KEGG" id="vni:VIBNI_B1446"/>
<dbReference type="Gene3D" id="3.40.80.10">
    <property type="entry name" value="Peptidoglycan recognition protein-like"/>
    <property type="match status" value="1"/>
</dbReference>
<dbReference type="Gene3D" id="1.10.101.10">
    <property type="entry name" value="PGBD-like superfamily/PGBD"/>
    <property type="match status" value="2"/>
</dbReference>
<organism evidence="3 4">
    <name type="scientific">Vibrio nigripulchritudo</name>
    <dbReference type="NCBI Taxonomy" id="28173"/>
    <lineage>
        <taxon>Bacteria</taxon>
        <taxon>Pseudomonadati</taxon>
        <taxon>Pseudomonadota</taxon>
        <taxon>Gammaproteobacteria</taxon>
        <taxon>Vibrionales</taxon>
        <taxon>Vibrionaceae</taxon>
        <taxon>Vibrio</taxon>
    </lineage>
</organism>
<feature type="domain" description="Peptidoglycan binding-like" evidence="1">
    <location>
        <begin position="241"/>
        <end position="295"/>
    </location>
</feature>
<dbReference type="GO" id="GO:0008745">
    <property type="term" value="F:N-acetylmuramoyl-L-alanine amidase activity"/>
    <property type="evidence" value="ECO:0007669"/>
    <property type="project" value="InterPro"/>
</dbReference>
<dbReference type="CDD" id="cd06583">
    <property type="entry name" value="PGRP"/>
    <property type="match status" value="1"/>
</dbReference>
<feature type="domain" description="Peptidoglycan binding-like" evidence="1">
    <location>
        <begin position="177"/>
        <end position="232"/>
    </location>
</feature>
<proteinExistence type="predicted"/>
<gene>
    <name evidence="3" type="ORF">VIBNI_B1446</name>
</gene>
<dbReference type="Proteomes" id="UP000016895">
    <property type="component" value="Chromosome 2"/>
</dbReference>
<dbReference type="eggNOG" id="COG3409">
    <property type="taxonomic scope" value="Bacteria"/>
</dbReference>
<keyword evidence="4" id="KW-1185">Reference proteome</keyword>
<dbReference type="OrthoDB" id="8754850at2"/>
<feature type="domain" description="N-acetylmuramoyl-L-alanine amidase" evidence="2">
    <location>
        <begin position="15"/>
        <end position="134"/>
    </location>
</feature>
<dbReference type="GO" id="GO:0009253">
    <property type="term" value="P:peptidoglycan catabolic process"/>
    <property type="evidence" value="ECO:0007669"/>
    <property type="project" value="InterPro"/>
</dbReference>
<dbReference type="EMBL" id="FO203527">
    <property type="protein sequence ID" value="CCO61199.1"/>
    <property type="molecule type" value="Genomic_DNA"/>
</dbReference>
<reference evidence="3 4" key="1">
    <citation type="journal article" date="2013" name="ISME J.">
        <title>Comparative genomics of pathogenic lineages of Vibrio nigripulchritudo identifies virulence-associated traits.</title>
        <authorList>
            <person name="Goudenege D."/>
            <person name="Labreuche Y."/>
            <person name="Krin E."/>
            <person name="Ansquer D."/>
            <person name="Mangenot S."/>
            <person name="Calteau A."/>
            <person name="Medigue C."/>
            <person name="Mazel D."/>
            <person name="Polz M.F."/>
            <person name="Le Roux F."/>
        </authorList>
    </citation>
    <scope>NUCLEOTIDE SEQUENCE [LARGE SCALE GENOMIC DNA]</scope>
    <source>
        <strain evidence="4">SnF1</strain>
    </source>
</reference>
<dbReference type="PATRIC" id="fig|1260221.3.peg.5048"/>
<protein>
    <submittedName>
        <fullName evidence="3">Putative peptidoglycan-binding domain-containing protein</fullName>
    </submittedName>
</protein>
<dbReference type="SUPFAM" id="SSF47090">
    <property type="entry name" value="PGBD-like"/>
    <property type="match status" value="2"/>
</dbReference>